<keyword evidence="2" id="KW-0472">Membrane</keyword>
<protein>
    <recommendedName>
        <fullName evidence="5">Extracellular serine-rich protein</fullName>
    </recommendedName>
</protein>
<evidence type="ECO:0000313" key="4">
    <source>
        <dbReference type="Proteomes" id="UP000651452"/>
    </source>
</evidence>
<keyword evidence="2" id="KW-1133">Transmembrane helix</keyword>
<evidence type="ECO:0000313" key="3">
    <source>
        <dbReference type="EMBL" id="KAF9693922.1"/>
    </source>
</evidence>
<dbReference type="PANTHER" id="PTHR34883:SF19">
    <property type="entry name" value="EXTRACELLULAR SERINE-RICH PROTEIN"/>
    <property type="match status" value="1"/>
</dbReference>
<comment type="caution">
    <text evidence="3">The sequence shown here is derived from an EMBL/GenBank/DDBJ whole genome shotgun (WGS) entry which is preliminary data.</text>
</comment>
<accession>A0A8H7MHX7</accession>
<name>A0A8H7MHX7_9PLEO</name>
<dbReference type="InterPro" id="IPR052953">
    <property type="entry name" value="Ser-rich/MCO-related"/>
</dbReference>
<sequence>MAQDASSIDLSATAAAASSSPSLTIFQSSTTTTPSTFQTHTIQVGLLDHKMRPETTEAAVGDFIEFDFYPLNHSVVRAEYGFPCIPYEMTGSNKKGFFSGFRPVDKVLDRPPKYSVRVNDTEPIFFYCSAPGSCITYGMVGGINLNSSMSIEKQRTSAMDSTYMLQPGEPFPAESPLSSGNPASSALPSPSVSTSSNPSAGVLHNSSGLSKGAIAGIVVAAVCAILFGALLFFCWGRTKSLREAIERKDGTVRRVSASPNQTVEYKSPHHHAQSHHVHNASHAGYQFPPHPAVHPGTPSLSYGHQHQNSAGADYFPANYQVKYTNTATTHPAYHTVSSASPPLGNLGLNGHPFMQPTTHDPLPRGTPVPGYYETFPHGQGQGQVQERAVEMEAITAVNTAAETDEMNRASKF</sequence>
<feature type="region of interest" description="Disordered" evidence="1">
    <location>
        <begin position="170"/>
        <end position="201"/>
    </location>
</feature>
<evidence type="ECO:0000256" key="2">
    <source>
        <dbReference type="SAM" id="Phobius"/>
    </source>
</evidence>
<dbReference type="SUPFAM" id="SSF49503">
    <property type="entry name" value="Cupredoxins"/>
    <property type="match status" value="1"/>
</dbReference>
<dbReference type="Proteomes" id="UP000651452">
    <property type="component" value="Unassembled WGS sequence"/>
</dbReference>
<reference evidence="3" key="1">
    <citation type="submission" date="2018-12" db="EMBL/GenBank/DDBJ databases">
        <authorList>
            <person name="Syme R.A."/>
            <person name="Farfan-Caceres L."/>
            <person name="Lichtenzveig J."/>
        </authorList>
    </citation>
    <scope>NUCLEOTIDE SEQUENCE</scope>
    <source>
        <strain evidence="3">Al4</strain>
    </source>
</reference>
<proteinExistence type="predicted"/>
<keyword evidence="4" id="KW-1185">Reference proteome</keyword>
<organism evidence="3 4">
    <name type="scientific">Ascochyta lentis</name>
    <dbReference type="NCBI Taxonomy" id="205686"/>
    <lineage>
        <taxon>Eukaryota</taxon>
        <taxon>Fungi</taxon>
        <taxon>Dikarya</taxon>
        <taxon>Ascomycota</taxon>
        <taxon>Pezizomycotina</taxon>
        <taxon>Dothideomycetes</taxon>
        <taxon>Pleosporomycetidae</taxon>
        <taxon>Pleosporales</taxon>
        <taxon>Pleosporineae</taxon>
        <taxon>Didymellaceae</taxon>
        <taxon>Ascochyta</taxon>
    </lineage>
</organism>
<keyword evidence="2" id="KW-0812">Transmembrane</keyword>
<feature type="compositionally biased region" description="Basic residues" evidence="1">
    <location>
        <begin position="268"/>
        <end position="279"/>
    </location>
</feature>
<dbReference type="InterPro" id="IPR008972">
    <property type="entry name" value="Cupredoxin"/>
</dbReference>
<gene>
    <name evidence="3" type="ORF">EKO04_007808</name>
</gene>
<dbReference type="PANTHER" id="PTHR34883">
    <property type="entry name" value="SERINE-RICH PROTEIN, PUTATIVE-RELATED-RELATED"/>
    <property type="match status" value="1"/>
</dbReference>
<dbReference type="Gene3D" id="2.60.40.420">
    <property type="entry name" value="Cupredoxins - blue copper proteins"/>
    <property type="match status" value="1"/>
</dbReference>
<feature type="compositionally biased region" description="Polar residues" evidence="1">
    <location>
        <begin position="298"/>
        <end position="307"/>
    </location>
</feature>
<dbReference type="AlphaFoldDB" id="A0A8H7MHX7"/>
<dbReference type="EMBL" id="RZGK01000014">
    <property type="protein sequence ID" value="KAF9693922.1"/>
    <property type="molecule type" value="Genomic_DNA"/>
</dbReference>
<evidence type="ECO:0008006" key="5">
    <source>
        <dbReference type="Google" id="ProtNLM"/>
    </source>
</evidence>
<feature type="compositionally biased region" description="Low complexity" evidence="1">
    <location>
        <begin position="175"/>
        <end position="201"/>
    </location>
</feature>
<evidence type="ECO:0000256" key="1">
    <source>
        <dbReference type="SAM" id="MobiDB-lite"/>
    </source>
</evidence>
<reference evidence="3" key="2">
    <citation type="submission" date="2020-09" db="EMBL/GenBank/DDBJ databases">
        <title>Reference genome assembly for Australian Ascochyta lentis isolate Al4.</title>
        <authorList>
            <person name="Lee R.C."/>
            <person name="Farfan-Caceres L.M."/>
            <person name="Debler J.W."/>
            <person name="Williams A.H."/>
            <person name="Henares B.M."/>
        </authorList>
    </citation>
    <scope>NUCLEOTIDE SEQUENCE</scope>
    <source>
        <strain evidence="3">Al4</strain>
    </source>
</reference>
<dbReference type="OrthoDB" id="2331100at2759"/>
<feature type="region of interest" description="Disordered" evidence="1">
    <location>
        <begin position="266"/>
        <end position="307"/>
    </location>
</feature>
<feature type="transmembrane region" description="Helical" evidence="2">
    <location>
        <begin position="213"/>
        <end position="235"/>
    </location>
</feature>